<dbReference type="EMBL" id="KK791399">
    <property type="protein sequence ID" value="KDO37240.1"/>
    <property type="molecule type" value="Genomic_DNA"/>
</dbReference>
<dbReference type="Proteomes" id="UP000027120">
    <property type="component" value="Unassembled WGS sequence"/>
</dbReference>
<reference evidence="1 2" key="1">
    <citation type="submission" date="2014-04" db="EMBL/GenBank/DDBJ databases">
        <authorList>
            <consortium name="International Citrus Genome Consortium"/>
            <person name="Gmitter F."/>
            <person name="Chen C."/>
            <person name="Farmerie W."/>
            <person name="Harkins T."/>
            <person name="Desany B."/>
            <person name="Mohiuddin M."/>
            <person name="Kodira C."/>
            <person name="Borodovsky M."/>
            <person name="Lomsadze A."/>
            <person name="Burns P."/>
            <person name="Jenkins J."/>
            <person name="Prochnik S."/>
            <person name="Shu S."/>
            <person name="Chapman J."/>
            <person name="Pitluck S."/>
            <person name="Schmutz J."/>
            <person name="Rokhsar D."/>
        </authorList>
    </citation>
    <scope>NUCLEOTIDE SEQUENCE</scope>
</reference>
<proteinExistence type="predicted"/>
<accession>A0A067D6S8</accession>
<protein>
    <submittedName>
        <fullName evidence="1">Uncharacterized protein</fullName>
    </submittedName>
</protein>
<evidence type="ECO:0000313" key="2">
    <source>
        <dbReference type="Proteomes" id="UP000027120"/>
    </source>
</evidence>
<organism evidence="1 2">
    <name type="scientific">Citrus sinensis</name>
    <name type="common">Sweet orange</name>
    <name type="synonym">Citrus aurantium var. sinensis</name>
    <dbReference type="NCBI Taxonomy" id="2711"/>
    <lineage>
        <taxon>Eukaryota</taxon>
        <taxon>Viridiplantae</taxon>
        <taxon>Streptophyta</taxon>
        <taxon>Embryophyta</taxon>
        <taxon>Tracheophyta</taxon>
        <taxon>Spermatophyta</taxon>
        <taxon>Magnoliopsida</taxon>
        <taxon>eudicotyledons</taxon>
        <taxon>Gunneridae</taxon>
        <taxon>Pentapetalae</taxon>
        <taxon>rosids</taxon>
        <taxon>malvids</taxon>
        <taxon>Sapindales</taxon>
        <taxon>Rutaceae</taxon>
        <taxon>Aurantioideae</taxon>
        <taxon>Citrus</taxon>
    </lineage>
</organism>
<keyword evidence="2" id="KW-1185">Reference proteome</keyword>
<name>A0A067D6S8_CITSI</name>
<gene>
    <name evidence="1" type="ORF">CISIN_1g033155mg</name>
</gene>
<evidence type="ECO:0000313" key="1">
    <source>
        <dbReference type="EMBL" id="KDO37240.1"/>
    </source>
</evidence>
<dbReference type="AlphaFoldDB" id="A0A067D6S8"/>
<sequence length="126" mass="14484">MCQRGCGEKKKSKEEHRLNEEEGRSSWLCLLVLFFSLFTLAKENDVCVIKGSAATKRKGRSSWVKKTKRKSSVFSLYTSQNNIVSQQIRMRKIGAKTTPFQLFRGLTRGKHHFPKLNTRCDKESNG</sequence>